<reference evidence="6 7" key="1">
    <citation type="submission" date="2019-12" db="EMBL/GenBank/DDBJ databases">
        <title>Corynebacterium sp. nov., isolated from feces of the Anser Albifrons in China.</title>
        <authorList>
            <person name="Liu Q."/>
        </authorList>
    </citation>
    <scope>NUCLEOTIDE SEQUENCE [LARGE SCALE GENOMIC DNA]</scope>
    <source>
        <strain evidence="6 7">4H37-19</strain>
    </source>
</reference>
<name>A0A7H0SRK3_9CORY</name>
<evidence type="ECO:0000256" key="2">
    <source>
        <dbReference type="ARBA" id="ARBA00007639"/>
    </source>
</evidence>
<sequence>MKKLTQALATTLVAGCTGAMIAGCGVEPYSHDEITLALSTQTNPFFVQVRDGARAKAEELGVTINVQDAGDDALKQADQLNNAIATAPGAVLVNPVDSDAVGNSVVALNKANIPVFALDRTANAGKLTSYVASDNISGGKQAADAMAQAIGGKGKILILQGTPGTSASRDRGQGFREQLAYYPGITIAAEQTAGFDRTKGLDVATNLLQSNPDVVGIFAENDEMALGAIEAAGGRAGKDIAIIGFDGTAEGLTAVHAGSMTATIAQQPRELGATAVAQAQLLLSGQEVPGVVPVPVVTVDQRNIAEFYQEERHN</sequence>
<dbReference type="PANTHER" id="PTHR46847:SF1">
    <property type="entry name" value="D-ALLOSE-BINDING PERIPLASMIC PROTEIN-RELATED"/>
    <property type="match status" value="1"/>
</dbReference>
<dbReference type="Pfam" id="PF13407">
    <property type="entry name" value="Peripla_BP_4"/>
    <property type="match status" value="1"/>
</dbReference>
<evidence type="ECO:0000256" key="1">
    <source>
        <dbReference type="ARBA" id="ARBA00004196"/>
    </source>
</evidence>
<dbReference type="PANTHER" id="PTHR46847">
    <property type="entry name" value="D-ALLOSE-BINDING PERIPLASMIC PROTEIN-RELATED"/>
    <property type="match status" value="1"/>
</dbReference>
<evidence type="ECO:0000256" key="4">
    <source>
        <dbReference type="SAM" id="SignalP"/>
    </source>
</evidence>
<dbReference type="PROSITE" id="PS51257">
    <property type="entry name" value="PROKAR_LIPOPROTEIN"/>
    <property type="match status" value="1"/>
</dbReference>
<comment type="similarity">
    <text evidence="2">Belongs to the bacterial solute-binding protein 2 family.</text>
</comment>
<dbReference type="InterPro" id="IPR025997">
    <property type="entry name" value="SBP_2_dom"/>
</dbReference>
<feature type="signal peptide" evidence="4">
    <location>
        <begin position="1"/>
        <end position="22"/>
    </location>
</feature>
<keyword evidence="3 4" id="KW-0732">Signal</keyword>
<gene>
    <name evidence="6" type="ORF">GP475_11460</name>
</gene>
<dbReference type="GO" id="GO:0030246">
    <property type="term" value="F:carbohydrate binding"/>
    <property type="evidence" value="ECO:0007669"/>
    <property type="project" value="UniProtKB-ARBA"/>
</dbReference>
<dbReference type="InterPro" id="IPR028082">
    <property type="entry name" value="Peripla_BP_I"/>
</dbReference>
<organism evidence="6 7">
    <name type="scientific">Corynebacterium poyangense</name>
    <dbReference type="NCBI Taxonomy" id="2684405"/>
    <lineage>
        <taxon>Bacteria</taxon>
        <taxon>Bacillati</taxon>
        <taxon>Actinomycetota</taxon>
        <taxon>Actinomycetes</taxon>
        <taxon>Mycobacteriales</taxon>
        <taxon>Corynebacteriaceae</taxon>
        <taxon>Corynebacterium</taxon>
    </lineage>
</organism>
<dbReference type="Proteomes" id="UP000516320">
    <property type="component" value="Chromosome"/>
</dbReference>
<proteinExistence type="inferred from homology"/>
<evidence type="ECO:0000313" key="6">
    <source>
        <dbReference type="EMBL" id="QNQ91178.1"/>
    </source>
</evidence>
<feature type="domain" description="Periplasmic binding protein" evidence="5">
    <location>
        <begin position="35"/>
        <end position="287"/>
    </location>
</feature>
<dbReference type="EMBL" id="CP046884">
    <property type="protein sequence ID" value="QNQ91178.1"/>
    <property type="molecule type" value="Genomic_DNA"/>
</dbReference>
<dbReference type="SUPFAM" id="SSF53822">
    <property type="entry name" value="Periplasmic binding protein-like I"/>
    <property type="match status" value="1"/>
</dbReference>
<evidence type="ECO:0000259" key="5">
    <source>
        <dbReference type="Pfam" id="PF13407"/>
    </source>
</evidence>
<dbReference type="Gene3D" id="3.40.50.2300">
    <property type="match status" value="2"/>
</dbReference>
<accession>A0A7H0SRK3</accession>
<dbReference type="KEGG" id="cpoy:GP475_11460"/>
<protein>
    <submittedName>
        <fullName evidence="6">Substrate-binding domain-containing protein</fullName>
    </submittedName>
</protein>
<comment type="subcellular location">
    <subcellularLocation>
        <location evidence="1">Cell envelope</location>
    </subcellularLocation>
</comment>
<evidence type="ECO:0000313" key="7">
    <source>
        <dbReference type="Proteomes" id="UP000516320"/>
    </source>
</evidence>
<evidence type="ECO:0000256" key="3">
    <source>
        <dbReference type="ARBA" id="ARBA00022729"/>
    </source>
</evidence>
<feature type="chain" id="PRO_5039489513" evidence="4">
    <location>
        <begin position="23"/>
        <end position="314"/>
    </location>
</feature>
<dbReference type="GO" id="GO:0030313">
    <property type="term" value="C:cell envelope"/>
    <property type="evidence" value="ECO:0007669"/>
    <property type="project" value="UniProtKB-SubCell"/>
</dbReference>
<dbReference type="AlphaFoldDB" id="A0A7H0SRK3"/>
<keyword evidence="7" id="KW-1185">Reference proteome</keyword>